<keyword evidence="1" id="KW-1185">Reference proteome</keyword>
<dbReference type="PANTHER" id="PTHR33568:SF3">
    <property type="entry name" value="DNA-DIRECTED DNA POLYMERASE"/>
    <property type="match status" value="1"/>
</dbReference>
<dbReference type="KEGG" id="foc:113208067"/>
<accession>A0A6J1SHK1</accession>
<organism evidence="1 2">
    <name type="scientific">Frankliniella occidentalis</name>
    <name type="common">Western flower thrips</name>
    <name type="synonym">Euthrips occidentalis</name>
    <dbReference type="NCBI Taxonomy" id="133901"/>
    <lineage>
        <taxon>Eukaryota</taxon>
        <taxon>Metazoa</taxon>
        <taxon>Ecdysozoa</taxon>
        <taxon>Arthropoda</taxon>
        <taxon>Hexapoda</taxon>
        <taxon>Insecta</taxon>
        <taxon>Pterygota</taxon>
        <taxon>Neoptera</taxon>
        <taxon>Paraneoptera</taxon>
        <taxon>Thysanoptera</taxon>
        <taxon>Terebrantia</taxon>
        <taxon>Thripoidea</taxon>
        <taxon>Thripidae</taxon>
        <taxon>Frankliniella</taxon>
    </lineage>
</organism>
<evidence type="ECO:0000313" key="1">
    <source>
        <dbReference type="Proteomes" id="UP000504606"/>
    </source>
</evidence>
<dbReference type="AlphaFoldDB" id="A0A6J1SHK1"/>
<dbReference type="InterPro" id="IPR023211">
    <property type="entry name" value="DNA_pol_palm_dom_sf"/>
</dbReference>
<proteinExistence type="predicted"/>
<dbReference type="PANTHER" id="PTHR33568">
    <property type="entry name" value="DNA POLYMERASE"/>
    <property type="match status" value="1"/>
</dbReference>
<gene>
    <name evidence="2" type="primary">LOC113208067</name>
</gene>
<sequence length="254" mass="28512">MGERTLRTKTVFVFSYGELIRLTQDQTLIINSILPLGEDCLQISYTPIKETDECLKTTSLIHAAYTTAHGRLLLYKYLDAVGERAIYHDTDSICFLSVPGQPDPKLGQFLGDMTDQLADDYGPGSFITEFLAAGPKNYSYKTAVGGDLNNIKTVIKVRGISVNTSSAKTVTFETLKDMILSDEQKQTLVHIPAQIARLPGWRIVTRPSSKTWQVCLNKRRRIDKERTVAYGYQGTLLDDDDYDLLNTLALLYNE</sequence>
<name>A0A6J1SHK1_FRAOC</name>
<dbReference type="InterPro" id="IPR043502">
    <property type="entry name" value="DNA/RNA_pol_sf"/>
</dbReference>
<dbReference type="OrthoDB" id="6765744at2759"/>
<dbReference type="Gene3D" id="3.90.1600.10">
    <property type="entry name" value="Palm domain of DNA polymerase"/>
    <property type="match status" value="1"/>
</dbReference>
<dbReference type="SUPFAM" id="SSF56672">
    <property type="entry name" value="DNA/RNA polymerases"/>
    <property type="match status" value="1"/>
</dbReference>
<dbReference type="GeneID" id="113208067"/>
<dbReference type="RefSeq" id="XP_026280689.2">
    <property type="nucleotide sequence ID" value="XM_026424904.2"/>
</dbReference>
<dbReference type="Proteomes" id="UP000504606">
    <property type="component" value="Unplaced"/>
</dbReference>
<dbReference type="GO" id="GO:0071897">
    <property type="term" value="P:DNA biosynthetic process"/>
    <property type="evidence" value="ECO:0007669"/>
    <property type="project" value="UniProtKB-ARBA"/>
</dbReference>
<evidence type="ECO:0000313" key="2">
    <source>
        <dbReference type="RefSeq" id="XP_026280689.2"/>
    </source>
</evidence>
<protein>
    <submittedName>
        <fullName evidence="2">Uncharacterized protein LOC113208067</fullName>
    </submittedName>
</protein>
<reference evidence="2" key="1">
    <citation type="submission" date="2025-08" db="UniProtKB">
        <authorList>
            <consortium name="RefSeq"/>
        </authorList>
    </citation>
    <scope>IDENTIFICATION</scope>
    <source>
        <tissue evidence="2">Whole organism</tissue>
    </source>
</reference>